<proteinExistence type="predicted"/>
<gene>
    <name evidence="2" type="ORF">BJX63DRAFT_392246</name>
</gene>
<evidence type="ECO:0000313" key="3">
    <source>
        <dbReference type="Proteomes" id="UP001610334"/>
    </source>
</evidence>
<feature type="region of interest" description="Disordered" evidence="1">
    <location>
        <begin position="14"/>
        <end position="35"/>
    </location>
</feature>
<dbReference type="EMBL" id="JBFXLT010000033">
    <property type="protein sequence ID" value="KAL2814439.1"/>
    <property type="molecule type" value="Genomic_DNA"/>
</dbReference>
<dbReference type="Proteomes" id="UP001610334">
    <property type="component" value="Unassembled WGS sequence"/>
</dbReference>
<evidence type="ECO:0000256" key="1">
    <source>
        <dbReference type="SAM" id="MobiDB-lite"/>
    </source>
</evidence>
<sequence>MDISRLLISTYVEPTTSSNHCRPESHTANSHDNTNQQHLATDSLSHTPQSVPFCPLVPKPPGPLGAGAHTRISPASSEPAELRGHSVRYSPRNQIAWPLLPGGWPGPCLFHPPYGTSRVKDKAPFSPAEDAAMIYILENLGGSRRDVLRAIFRRSYGNINIRRDELYSYCCIQCHHLVSHQVSSIILWLPAEP</sequence>
<protein>
    <submittedName>
        <fullName evidence="2">Uncharacterized protein</fullName>
    </submittedName>
</protein>
<accession>A0ABR4HGY5</accession>
<comment type="caution">
    <text evidence="2">The sequence shown here is derived from an EMBL/GenBank/DDBJ whole genome shotgun (WGS) entry which is preliminary data.</text>
</comment>
<organism evidence="2 3">
    <name type="scientific">Aspergillus granulosus</name>
    <dbReference type="NCBI Taxonomy" id="176169"/>
    <lineage>
        <taxon>Eukaryota</taxon>
        <taxon>Fungi</taxon>
        <taxon>Dikarya</taxon>
        <taxon>Ascomycota</taxon>
        <taxon>Pezizomycotina</taxon>
        <taxon>Eurotiomycetes</taxon>
        <taxon>Eurotiomycetidae</taxon>
        <taxon>Eurotiales</taxon>
        <taxon>Aspergillaceae</taxon>
        <taxon>Aspergillus</taxon>
        <taxon>Aspergillus subgen. Nidulantes</taxon>
    </lineage>
</organism>
<name>A0ABR4HGY5_9EURO</name>
<keyword evidence="3" id="KW-1185">Reference proteome</keyword>
<reference evidence="2 3" key="1">
    <citation type="submission" date="2024-07" db="EMBL/GenBank/DDBJ databases">
        <title>Section-level genome sequencing and comparative genomics of Aspergillus sections Usti and Cavernicolus.</title>
        <authorList>
            <consortium name="Lawrence Berkeley National Laboratory"/>
            <person name="Nybo J.L."/>
            <person name="Vesth T.C."/>
            <person name="Theobald S."/>
            <person name="Frisvad J.C."/>
            <person name="Larsen T.O."/>
            <person name="Kjaerboelling I."/>
            <person name="Rothschild-Mancinelli K."/>
            <person name="Lyhne E.K."/>
            <person name="Kogle M.E."/>
            <person name="Barry K."/>
            <person name="Clum A."/>
            <person name="Na H."/>
            <person name="Ledsgaard L."/>
            <person name="Lin J."/>
            <person name="Lipzen A."/>
            <person name="Kuo A."/>
            <person name="Riley R."/>
            <person name="Mondo S."/>
            <person name="Labutti K."/>
            <person name="Haridas S."/>
            <person name="Pangalinan J."/>
            <person name="Salamov A.A."/>
            <person name="Simmons B.A."/>
            <person name="Magnuson J.K."/>
            <person name="Chen J."/>
            <person name="Drula E."/>
            <person name="Henrissat B."/>
            <person name="Wiebenga A."/>
            <person name="Lubbers R.J."/>
            <person name="Gomes A.C."/>
            <person name="Makela M.R."/>
            <person name="Stajich J."/>
            <person name="Grigoriev I.V."/>
            <person name="Mortensen U.H."/>
            <person name="De Vries R.P."/>
            <person name="Baker S.E."/>
            <person name="Andersen M.R."/>
        </authorList>
    </citation>
    <scope>NUCLEOTIDE SEQUENCE [LARGE SCALE GENOMIC DNA]</scope>
    <source>
        <strain evidence="2 3">CBS 588.65</strain>
    </source>
</reference>
<evidence type="ECO:0000313" key="2">
    <source>
        <dbReference type="EMBL" id="KAL2814439.1"/>
    </source>
</evidence>